<comment type="caution">
    <text evidence="6">The sequence shown here is derived from an EMBL/GenBank/DDBJ whole genome shotgun (WGS) entry which is preliminary data.</text>
</comment>
<dbReference type="InterPro" id="IPR051598">
    <property type="entry name" value="TSUP/Inactive_protease-like"/>
</dbReference>
<feature type="transmembrane region" description="Helical" evidence="5">
    <location>
        <begin position="147"/>
        <end position="175"/>
    </location>
</feature>
<evidence type="ECO:0000313" key="7">
    <source>
        <dbReference type="Proteomes" id="UP001198602"/>
    </source>
</evidence>
<feature type="transmembrane region" description="Helical" evidence="5">
    <location>
        <begin position="42"/>
        <end position="61"/>
    </location>
</feature>
<feature type="transmembrane region" description="Helical" evidence="5">
    <location>
        <begin position="210"/>
        <end position="232"/>
    </location>
</feature>
<feature type="transmembrane region" description="Helical" evidence="5">
    <location>
        <begin position="68"/>
        <end position="89"/>
    </location>
</feature>
<sequence>MIATALLGLTVGLILALTGAGGGVLAVPLLVLGAGMSMVEAGPVALVAVGIGAAGNAVLGLRDGIVRYRAALLIAGSGILLAPLGLWTAQRVGKHWLAVLFALVLLHVARNSWRRGAGRQSAAIRQPACRRDPATGRLRWTSRCARLLSASGGLAGLLSGLLGVGGGFVVVPALLRATDLPMASVVATSLAVVAMVSLSGVAAGIASGALAWQLALPFCAGTLAGMLAGRILGGRLSEASIHKAFAALAALTAAAMLAGALLHT</sequence>
<evidence type="ECO:0000256" key="2">
    <source>
        <dbReference type="ARBA" id="ARBA00022692"/>
    </source>
</evidence>
<evidence type="ECO:0000313" key="6">
    <source>
        <dbReference type="EMBL" id="MCA1855494.1"/>
    </source>
</evidence>
<accession>A0ABS7Y744</accession>
<organism evidence="6 7">
    <name type="scientific">Massilia hydrophila</name>
    <dbReference type="NCBI Taxonomy" id="3044279"/>
    <lineage>
        <taxon>Bacteria</taxon>
        <taxon>Pseudomonadati</taxon>
        <taxon>Pseudomonadota</taxon>
        <taxon>Betaproteobacteria</taxon>
        <taxon>Burkholderiales</taxon>
        <taxon>Oxalobacteraceae</taxon>
        <taxon>Telluria group</taxon>
        <taxon>Massilia</taxon>
    </lineage>
</organism>
<dbReference type="InterPro" id="IPR002781">
    <property type="entry name" value="TM_pro_TauE-like"/>
</dbReference>
<reference evidence="6 7" key="1">
    <citation type="submission" date="2021-07" db="EMBL/GenBank/DDBJ databases">
        <title>Characterization of Violacein-producing bacteria and related species.</title>
        <authorList>
            <person name="Wilson H.S."/>
            <person name="De Leon M.E."/>
        </authorList>
    </citation>
    <scope>NUCLEOTIDE SEQUENCE [LARGE SCALE GENOMIC DNA]</scope>
    <source>
        <strain evidence="6 7">HSC-2F05</strain>
    </source>
</reference>
<proteinExistence type="inferred from homology"/>
<feature type="transmembrane region" description="Helical" evidence="5">
    <location>
        <begin position="244"/>
        <end position="262"/>
    </location>
</feature>
<dbReference type="Proteomes" id="UP001198602">
    <property type="component" value="Unassembled WGS sequence"/>
</dbReference>
<dbReference type="RefSeq" id="WP_225237835.1">
    <property type="nucleotide sequence ID" value="NZ_JAHYBX010000001.1"/>
</dbReference>
<protein>
    <recommendedName>
        <fullName evidence="5">Probable membrane transporter protein</fullName>
    </recommendedName>
</protein>
<keyword evidence="3 5" id="KW-1133">Transmembrane helix</keyword>
<comment type="subcellular location">
    <subcellularLocation>
        <location evidence="5">Cell membrane</location>
        <topology evidence="5">Multi-pass membrane protein</topology>
    </subcellularLocation>
    <subcellularLocation>
        <location evidence="1">Membrane</location>
        <topology evidence="1">Multi-pass membrane protein</topology>
    </subcellularLocation>
</comment>
<feature type="transmembrane region" description="Helical" evidence="5">
    <location>
        <begin position="181"/>
        <end position="203"/>
    </location>
</feature>
<gene>
    <name evidence="6" type="ORF">LE190_06080</name>
</gene>
<evidence type="ECO:0000256" key="1">
    <source>
        <dbReference type="ARBA" id="ARBA00004141"/>
    </source>
</evidence>
<dbReference type="PANTHER" id="PTHR43701">
    <property type="entry name" value="MEMBRANE TRANSPORTER PROTEIN MJ0441-RELATED"/>
    <property type="match status" value="1"/>
</dbReference>
<keyword evidence="2 5" id="KW-0812">Transmembrane</keyword>
<name>A0ABS7Y744_9BURK</name>
<keyword evidence="5" id="KW-1003">Cell membrane</keyword>
<evidence type="ECO:0000256" key="3">
    <source>
        <dbReference type="ARBA" id="ARBA00022989"/>
    </source>
</evidence>
<dbReference type="Pfam" id="PF01925">
    <property type="entry name" value="TauE"/>
    <property type="match status" value="1"/>
</dbReference>
<keyword evidence="4 5" id="KW-0472">Membrane</keyword>
<dbReference type="PANTHER" id="PTHR43701:SF2">
    <property type="entry name" value="MEMBRANE TRANSPORTER PROTEIN YJNA-RELATED"/>
    <property type="match status" value="1"/>
</dbReference>
<feature type="transmembrane region" description="Helical" evidence="5">
    <location>
        <begin position="95"/>
        <end position="113"/>
    </location>
</feature>
<comment type="similarity">
    <text evidence="5">Belongs to the 4-toluene sulfonate uptake permease (TSUP) (TC 2.A.102) family.</text>
</comment>
<evidence type="ECO:0000256" key="5">
    <source>
        <dbReference type="RuleBase" id="RU363041"/>
    </source>
</evidence>
<dbReference type="EMBL" id="JAHYBX010000001">
    <property type="protein sequence ID" value="MCA1855494.1"/>
    <property type="molecule type" value="Genomic_DNA"/>
</dbReference>
<evidence type="ECO:0000256" key="4">
    <source>
        <dbReference type="ARBA" id="ARBA00023136"/>
    </source>
</evidence>
<keyword evidence="7" id="KW-1185">Reference proteome</keyword>